<dbReference type="EMBL" id="JBEVCJ010000015">
    <property type="protein sequence ID" value="MET1255983.1"/>
    <property type="molecule type" value="Genomic_DNA"/>
</dbReference>
<name>A0ABV2BW24_9GAMM</name>
<evidence type="ECO:0000313" key="3">
    <source>
        <dbReference type="Proteomes" id="UP001548189"/>
    </source>
</evidence>
<feature type="signal peptide" evidence="1">
    <location>
        <begin position="1"/>
        <end position="18"/>
    </location>
</feature>
<dbReference type="Gene3D" id="2.50.20.10">
    <property type="entry name" value="Lipoprotein localisation LolA/LolB/LppX"/>
    <property type="match status" value="1"/>
</dbReference>
<proteinExistence type="predicted"/>
<reference evidence="2 3" key="1">
    <citation type="submission" date="2024-06" db="EMBL/GenBank/DDBJ databases">
        <authorList>
            <person name="Li F."/>
        </authorList>
    </citation>
    <scope>NUCLEOTIDE SEQUENCE [LARGE SCALE GENOMIC DNA]</scope>
    <source>
        <strain evidence="2 3">GXAS 311</strain>
    </source>
</reference>
<feature type="chain" id="PRO_5045886302" evidence="1">
    <location>
        <begin position="19"/>
        <end position="455"/>
    </location>
</feature>
<dbReference type="RefSeq" id="WP_353896568.1">
    <property type="nucleotide sequence ID" value="NZ_JBEVCJ010000015.1"/>
</dbReference>
<dbReference type="Proteomes" id="UP001548189">
    <property type="component" value="Unassembled WGS sequence"/>
</dbReference>
<comment type="caution">
    <text evidence="2">The sequence shown here is derived from an EMBL/GenBank/DDBJ whole genome shotgun (WGS) entry which is preliminary data.</text>
</comment>
<dbReference type="InterPro" id="IPR010752">
    <property type="entry name" value="DUF1329"/>
</dbReference>
<evidence type="ECO:0000313" key="2">
    <source>
        <dbReference type="EMBL" id="MET1255983.1"/>
    </source>
</evidence>
<keyword evidence="3" id="KW-1185">Reference proteome</keyword>
<dbReference type="CDD" id="cd16329">
    <property type="entry name" value="LolA_like"/>
    <property type="match status" value="1"/>
</dbReference>
<dbReference type="Pfam" id="PF07044">
    <property type="entry name" value="DUF1329"/>
    <property type="match status" value="1"/>
</dbReference>
<organism evidence="2 3">
    <name type="scientific">Aliikangiella maris</name>
    <dbReference type="NCBI Taxonomy" id="3162458"/>
    <lineage>
        <taxon>Bacteria</taxon>
        <taxon>Pseudomonadati</taxon>
        <taxon>Pseudomonadota</taxon>
        <taxon>Gammaproteobacteria</taxon>
        <taxon>Oceanospirillales</taxon>
        <taxon>Pleioneaceae</taxon>
        <taxon>Aliikangiella</taxon>
    </lineage>
</organism>
<keyword evidence="1" id="KW-0732">Signal</keyword>
<gene>
    <name evidence="2" type="ORF">ABVT43_12655</name>
</gene>
<accession>A0ABV2BW24</accession>
<protein>
    <submittedName>
        <fullName evidence="2">DUF1329 domain-containing protein</fullName>
    </submittedName>
</protein>
<evidence type="ECO:0000256" key="1">
    <source>
        <dbReference type="SAM" id="SignalP"/>
    </source>
</evidence>
<sequence length="455" mass="51218">MKLINSVVATAVSMTVFAGVAMAKVPAEKAAELGKNLTPVGAEKAANAAGTIPAWTGGITTVPSGYKPGDFHPDPFAGDKVKLTITASNFSQYQEQLTEGQKALFKAYPDTFKMNIYPTHRSASYPQHVYDETKKNATRAELVEGGNGMKNAAVGFPFPIPQSGLEVIWNHIVRYRGEAVARFIGQVTPLRDGSYTLVKFREELDQHYAKKGTNPQDLEENNMLFYFKQWVTSPARLSGTALLVHETLDQIKQPRLAWTYNTGQRRVRRAPSVAYDAPGTAADGLRTTDDFDMFNGAPDRYDWKLLGKKEIYIPYNSYKLHSGSVTYDEIVKAGHINPELVRYELHRVWVVEANLKPDTRHQYKKRVFYFDEDSWQIAATDTYDNQDTLWRVGMSHAVNYYEVPALWTTLDVYHDLKSGRYLALGLDNEEKVFDFSVSLSKQDFMPAALQRAGKK</sequence>